<dbReference type="NCBIfam" id="TIGR02582">
    <property type="entry name" value="cas7_TM1809"/>
    <property type="match status" value="1"/>
</dbReference>
<proteinExistence type="inferred from homology"/>
<gene>
    <name evidence="10" type="primary">csm3</name>
    <name evidence="10" type="ORF">KQI75_00930</name>
</gene>
<evidence type="ECO:0000313" key="10">
    <source>
        <dbReference type="EMBL" id="MBU5489201.1"/>
    </source>
</evidence>
<evidence type="ECO:0000313" key="11">
    <source>
        <dbReference type="Proteomes" id="UP000783588"/>
    </source>
</evidence>
<accession>A0ABS6END2</accession>
<dbReference type="InterPro" id="IPR052216">
    <property type="entry name" value="CRISPR_Csm3_endoribonuclease"/>
</dbReference>
<evidence type="ECO:0000256" key="1">
    <source>
        <dbReference type="ARBA" id="ARBA00006342"/>
    </source>
</evidence>
<evidence type="ECO:0000256" key="7">
    <source>
        <dbReference type="ARBA" id="ARBA00023118"/>
    </source>
</evidence>
<evidence type="ECO:0000256" key="2">
    <source>
        <dbReference type="ARBA" id="ARBA00022150"/>
    </source>
</evidence>
<dbReference type="PANTHER" id="PTHR35579:SF3">
    <property type="entry name" value="CRISPR SYSTEM CMS ENDORIBONUCLEASE CSM3"/>
    <property type="match status" value="1"/>
</dbReference>
<keyword evidence="6" id="KW-0694">RNA-binding</keyword>
<name>A0ABS6END2_9FIRM</name>
<dbReference type="Pfam" id="PF03787">
    <property type="entry name" value="RAMPs"/>
    <property type="match status" value="1"/>
</dbReference>
<comment type="similarity">
    <text evidence="1">Belongs to the CRISPR-associated Csm3 family.</text>
</comment>
<evidence type="ECO:0000256" key="3">
    <source>
        <dbReference type="ARBA" id="ARBA00022722"/>
    </source>
</evidence>
<evidence type="ECO:0000256" key="8">
    <source>
        <dbReference type="ARBA" id="ARBA00033183"/>
    </source>
</evidence>
<dbReference type="InterPro" id="IPR005537">
    <property type="entry name" value="RAMP_III_fam"/>
</dbReference>
<protein>
    <recommendedName>
        <fullName evidence="2">CRISPR system Cms endoribonuclease Csm3</fullName>
    </recommendedName>
    <alternativeName>
        <fullName evidence="8">CRISPR type III A-associated RAMP protein Csm3</fullName>
    </alternativeName>
</protein>
<evidence type="ECO:0000256" key="4">
    <source>
        <dbReference type="ARBA" id="ARBA00022759"/>
    </source>
</evidence>
<evidence type="ECO:0000256" key="5">
    <source>
        <dbReference type="ARBA" id="ARBA00022801"/>
    </source>
</evidence>
<reference evidence="10 11" key="1">
    <citation type="submission" date="2021-06" db="EMBL/GenBank/DDBJ databases">
        <authorList>
            <person name="Sun Q."/>
            <person name="Li D."/>
        </authorList>
    </citation>
    <scope>NUCLEOTIDE SEQUENCE [LARGE SCALE GENOMIC DNA]</scope>
    <source>
        <strain evidence="10 11">MSJd-7</strain>
    </source>
</reference>
<keyword evidence="3" id="KW-0540">Nuclease</keyword>
<evidence type="ECO:0000256" key="6">
    <source>
        <dbReference type="ARBA" id="ARBA00022884"/>
    </source>
</evidence>
<dbReference type="EMBL" id="JAHLQI010000001">
    <property type="protein sequence ID" value="MBU5489201.1"/>
    <property type="molecule type" value="Genomic_DNA"/>
</dbReference>
<dbReference type="PANTHER" id="PTHR35579">
    <property type="entry name" value="CRISPR SYSTEM CMS ENDORIBONUCLEASE CSM3"/>
    <property type="match status" value="1"/>
</dbReference>
<keyword evidence="7" id="KW-0051">Antiviral defense</keyword>
<keyword evidence="4" id="KW-0255">Endonuclease</keyword>
<comment type="caution">
    <text evidence="10">The sequence shown here is derived from an EMBL/GenBank/DDBJ whole genome shotgun (WGS) entry which is preliminary data.</text>
</comment>
<feature type="domain" description="CRISPR type III-associated protein" evidence="9">
    <location>
        <begin position="12"/>
        <end position="194"/>
    </location>
</feature>
<evidence type="ECO:0000259" key="9">
    <source>
        <dbReference type="Pfam" id="PF03787"/>
    </source>
</evidence>
<dbReference type="Proteomes" id="UP000783588">
    <property type="component" value="Unassembled WGS sequence"/>
</dbReference>
<keyword evidence="11" id="KW-1185">Reference proteome</keyword>
<sequence length="227" mass="24831">MYGKVIIDCTLLVRTGMHIGGSSVFSAIGAVDSPVVSNPSDGNPIVPGSSLKGKLRTLLARSYAKNIHNMPDFNDDDAVIIRLFGASKSADGKPVTARLQFADAFVCNKDEMKSIGLTEVKFENTINRENCTANPRQIERVVPGVRFAVRIVYDVTADTEAEVLEDMQVLAKGFKLLQMDYLGGHGTRGSGRVSFENFKMKDFESGLDLKKLCAVFKDVENYEVLSV</sequence>
<dbReference type="RefSeq" id="WP_216468811.1">
    <property type="nucleotide sequence ID" value="NZ_JAHLQI010000001.1"/>
</dbReference>
<organism evidence="10 11">
    <name type="scientific">Butyricicoccus intestinisimiae</name>
    <dbReference type="NCBI Taxonomy" id="2841509"/>
    <lineage>
        <taxon>Bacteria</taxon>
        <taxon>Bacillati</taxon>
        <taxon>Bacillota</taxon>
        <taxon>Clostridia</taxon>
        <taxon>Eubacteriales</taxon>
        <taxon>Butyricicoccaceae</taxon>
        <taxon>Butyricicoccus</taxon>
    </lineage>
</organism>
<keyword evidence="5" id="KW-0378">Hydrolase</keyword>
<dbReference type="InterPro" id="IPR013412">
    <property type="entry name" value="CRISPR-assoc_RAMP_Csm3"/>
</dbReference>